<accession>A0ABR3PS00</accession>
<feature type="transmembrane region" description="Helical" evidence="1">
    <location>
        <begin position="55"/>
        <end position="74"/>
    </location>
</feature>
<keyword evidence="3" id="KW-1185">Reference proteome</keyword>
<dbReference type="RefSeq" id="XP_069205081.1">
    <property type="nucleotide sequence ID" value="XM_069357144.1"/>
</dbReference>
<organism evidence="2 3">
    <name type="scientific">Vanrija albida</name>
    <dbReference type="NCBI Taxonomy" id="181172"/>
    <lineage>
        <taxon>Eukaryota</taxon>
        <taxon>Fungi</taxon>
        <taxon>Dikarya</taxon>
        <taxon>Basidiomycota</taxon>
        <taxon>Agaricomycotina</taxon>
        <taxon>Tremellomycetes</taxon>
        <taxon>Trichosporonales</taxon>
        <taxon>Trichosporonaceae</taxon>
        <taxon>Vanrija</taxon>
    </lineage>
</organism>
<gene>
    <name evidence="2" type="ORF">Q8F55_008760</name>
</gene>
<dbReference type="Proteomes" id="UP001565368">
    <property type="component" value="Unassembled WGS sequence"/>
</dbReference>
<feature type="transmembrane region" description="Helical" evidence="1">
    <location>
        <begin position="12"/>
        <end position="34"/>
    </location>
</feature>
<evidence type="ECO:0000313" key="2">
    <source>
        <dbReference type="EMBL" id="KAL1405137.1"/>
    </source>
</evidence>
<dbReference type="EMBL" id="JBBXJM010000007">
    <property type="protein sequence ID" value="KAL1405137.1"/>
    <property type="molecule type" value="Genomic_DNA"/>
</dbReference>
<comment type="caution">
    <text evidence="2">The sequence shown here is derived from an EMBL/GenBank/DDBJ whole genome shotgun (WGS) entry which is preliminary data.</text>
</comment>
<reference evidence="2 3" key="1">
    <citation type="submission" date="2023-08" db="EMBL/GenBank/DDBJ databases">
        <title>Annotated Genome Sequence of Vanrija albida AlHP1.</title>
        <authorList>
            <person name="Herzog R."/>
        </authorList>
    </citation>
    <scope>NUCLEOTIDE SEQUENCE [LARGE SCALE GENOMIC DNA]</scope>
    <source>
        <strain evidence="2 3">AlHP1</strain>
    </source>
</reference>
<name>A0ABR3PS00_9TREE</name>
<feature type="transmembrane region" description="Helical" evidence="1">
    <location>
        <begin position="150"/>
        <end position="169"/>
    </location>
</feature>
<keyword evidence="1" id="KW-0812">Transmembrane</keyword>
<keyword evidence="1" id="KW-1133">Transmembrane helix</keyword>
<protein>
    <submittedName>
        <fullName evidence="2">Uncharacterized protein</fullName>
    </submittedName>
</protein>
<dbReference type="GeneID" id="95989803"/>
<sequence>MTHRTLHSESAALPLFAACVGPWLLVVGAARCLIPPEHPGWTSSFSDAASLRWIRCIWGLVFAFELLLLLWLYAEVVRTDDGSSIVVYSPVDDDKRSPDHALEDDYVDMPAHEFERFIVWSRLAALVKWNLIMLAHHLATYPSVPVLLSASRLALVVFIEPLVHVYVYGRDFGRALDRMRADAVALGECPPNPLNTGAMFAGPLSDCAVAKRRAVLAQLPGCVLQQLWETVGAAGAGAQADAVRAAVQAASDAFERDGETGAAGALLADAVRQVELLEAQARDERLVCIDEKV</sequence>
<evidence type="ECO:0000256" key="1">
    <source>
        <dbReference type="SAM" id="Phobius"/>
    </source>
</evidence>
<evidence type="ECO:0000313" key="3">
    <source>
        <dbReference type="Proteomes" id="UP001565368"/>
    </source>
</evidence>
<keyword evidence="1" id="KW-0472">Membrane</keyword>
<proteinExistence type="predicted"/>